<evidence type="ECO:0000256" key="10">
    <source>
        <dbReference type="PIRNR" id="PIRNR002786"/>
    </source>
</evidence>
<evidence type="ECO:0000313" key="14">
    <source>
        <dbReference type="EMBL" id="SMP05747.1"/>
    </source>
</evidence>
<evidence type="ECO:0000313" key="15">
    <source>
        <dbReference type="Proteomes" id="UP001157961"/>
    </source>
</evidence>
<dbReference type="PANTHER" id="PTHR38831:SF1">
    <property type="entry name" value="TYPE II SECRETION SYSTEM PROTEIN K-RELATED"/>
    <property type="match status" value="1"/>
</dbReference>
<protein>
    <recommendedName>
        <fullName evidence="10">Type II secretion system protein K</fullName>
    </recommendedName>
</protein>
<dbReference type="PANTHER" id="PTHR38831">
    <property type="entry name" value="TYPE II SECRETION SYSTEM PROTEIN K"/>
    <property type="match status" value="1"/>
</dbReference>
<reference evidence="14 15" key="1">
    <citation type="submission" date="2017-05" db="EMBL/GenBank/DDBJ databases">
        <authorList>
            <person name="Varghese N."/>
            <person name="Submissions S."/>
        </authorList>
    </citation>
    <scope>NUCLEOTIDE SEQUENCE [LARGE SCALE GENOMIC DNA]</scope>
    <source>
        <strain evidence="14 15">DSM 29734</strain>
    </source>
</reference>
<dbReference type="Proteomes" id="UP001157961">
    <property type="component" value="Unassembled WGS sequence"/>
</dbReference>
<keyword evidence="8 11" id="KW-1133">Transmembrane helix</keyword>
<keyword evidence="4 10" id="KW-1003">Cell membrane</keyword>
<dbReference type="SUPFAM" id="SSF158544">
    <property type="entry name" value="GspK insert domain-like"/>
    <property type="match status" value="1"/>
</dbReference>
<evidence type="ECO:0000256" key="8">
    <source>
        <dbReference type="ARBA" id="ARBA00022989"/>
    </source>
</evidence>
<gene>
    <name evidence="14" type="ORF">SAMN06265373_101596</name>
</gene>
<evidence type="ECO:0000256" key="3">
    <source>
        <dbReference type="ARBA" id="ARBA00022448"/>
    </source>
</evidence>
<proteinExistence type="inferred from homology"/>
<dbReference type="InterPro" id="IPR049179">
    <property type="entry name" value="T2SSK_SAM-like_2nd"/>
</dbReference>
<evidence type="ECO:0000256" key="5">
    <source>
        <dbReference type="ARBA" id="ARBA00022519"/>
    </source>
</evidence>
<dbReference type="Gene3D" id="3.30.1300.30">
    <property type="entry name" value="GSPII I/J protein-like"/>
    <property type="match status" value="1"/>
</dbReference>
<feature type="domain" description="T2SS protein K second SAM-like" evidence="12">
    <location>
        <begin position="200"/>
        <end position="248"/>
    </location>
</feature>
<dbReference type="EMBL" id="FXTY01000001">
    <property type="protein sequence ID" value="SMP05747.1"/>
    <property type="molecule type" value="Genomic_DNA"/>
</dbReference>
<dbReference type="Pfam" id="PF03934">
    <property type="entry name" value="T2SSK"/>
    <property type="match status" value="1"/>
</dbReference>
<keyword evidence="3 10" id="KW-0813">Transport</keyword>
<feature type="domain" description="T2SS protein K first SAM-like" evidence="13">
    <location>
        <begin position="102"/>
        <end position="195"/>
    </location>
</feature>
<evidence type="ECO:0000259" key="12">
    <source>
        <dbReference type="Pfam" id="PF03934"/>
    </source>
</evidence>
<dbReference type="PIRSF" id="PIRSF002786">
    <property type="entry name" value="XcpX"/>
    <property type="match status" value="1"/>
</dbReference>
<evidence type="ECO:0000256" key="7">
    <source>
        <dbReference type="ARBA" id="ARBA00022927"/>
    </source>
</evidence>
<dbReference type="InterPro" id="IPR038072">
    <property type="entry name" value="GspK_central_sf"/>
</dbReference>
<evidence type="ECO:0000256" key="6">
    <source>
        <dbReference type="ARBA" id="ARBA00022692"/>
    </source>
</evidence>
<keyword evidence="5 10" id="KW-0997">Cell inner membrane</keyword>
<keyword evidence="9 10" id="KW-0472">Membrane</keyword>
<evidence type="ECO:0000259" key="13">
    <source>
        <dbReference type="Pfam" id="PF21687"/>
    </source>
</evidence>
<dbReference type="RefSeq" id="WP_283424444.1">
    <property type="nucleotide sequence ID" value="NZ_FXTY01000001.1"/>
</dbReference>
<evidence type="ECO:0000256" key="11">
    <source>
        <dbReference type="SAM" id="Phobius"/>
    </source>
</evidence>
<dbReference type="Gene3D" id="1.10.40.60">
    <property type="entry name" value="EpsJ-like"/>
    <property type="match status" value="2"/>
</dbReference>
<comment type="subcellular location">
    <subcellularLocation>
        <location evidence="1 10">Cell inner membrane</location>
    </subcellularLocation>
</comment>
<dbReference type="Pfam" id="PF21687">
    <property type="entry name" value="T2SSK_1st"/>
    <property type="match status" value="1"/>
</dbReference>
<keyword evidence="6 11" id="KW-0812">Transmembrane</keyword>
<sequence>MSGHQSTESGYVLVNALVLVAALSAVAVFLLARADAGRIRLDAGLTAAQVSLNLDAYEALAKTLLERDTGAVDHNGESWANPVIDMPLGRGRVTGRTVDQQGLFNLNWLSNPDYETAHQAFERLLTQQGVPQRTAQQIQVLLSVDGPTDPATWHRKTPAEAPVSGPMLMADQLAHVPGISEQHLARLLPFVAALPGDSTLNVNTVSEEVLRAFLPNLSAAAYNQVFRDRTAQPFSSVDAFLAAVGVSIADADNPDGPPPLLLPEHLSVGSQWFRAEISASIDGHFAQRSVVFQRQSFPVGVTTHWRITTRP</sequence>
<evidence type="ECO:0000256" key="9">
    <source>
        <dbReference type="ARBA" id="ARBA00023136"/>
    </source>
</evidence>
<dbReference type="InterPro" id="IPR005628">
    <property type="entry name" value="GspK"/>
</dbReference>
<dbReference type="SUPFAM" id="SSF54523">
    <property type="entry name" value="Pili subunits"/>
    <property type="match status" value="1"/>
</dbReference>
<feature type="transmembrane region" description="Helical" evidence="11">
    <location>
        <begin position="12"/>
        <end position="32"/>
    </location>
</feature>
<keyword evidence="7" id="KW-0653">Protein transport</keyword>
<evidence type="ECO:0000256" key="2">
    <source>
        <dbReference type="ARBA" id="ARBA00007246"/>
    </source>
</evidence>
<evidence type="ECO:0000256" key="1">
    <source>
        <dbReference type="ARBA" id="ARBA00004533"/>
    </source>
</evidence>
<evidence type="ECO:0000256" key="4">
    <source>
        <dbReference type="ARBA" id="ARBA00022475"/>
    </source>
</evidence>
<dbReference type="InterPro" id="IPR049031">
    <property type="entry name" value="T2SSK_SAM-like_1st"/>
</dbReference>
<dbReference type="NCBIfam" id="NF037980">
    <property type="entry name" value="T2SS_GspK"/>
    <property type="match status" value="1"/>
</dbReference>
<accession>A0ABY1NC36</accession>
<dbReference type="InterPro" id="IPR045584">
    <property type="entry name" value="Pilin-like"/>
</dbReference>
<comment type="similarity">
    <text evidence="2 10">Belongs to the GSP K family.</text>
</comment>
<organism evidence="14 15">
    <name type="scientific">Shimia sagamensis</name>
    <dbReference type="NCBI Taxonomy" id="1566352"/>
    <lineage>
        <taxon>Bacteria</taxon>
        <taxon>Pseudomonadati</taxon>
        <taxon>Pseudomonadota</taxon>
        <taxon>Alphaproteobacteria</taxon>
        <taxon>Rhodobacterales</taxon>
        <taxon>Roseobacteraceae</taxon>
    </lineage>
</organism>
<keyword evidence="15" id="KW-1185">Reference proteome</keyword>
<name>A0ABY1NC36_9RHOB</name>
<comment type="caution">
    <text evidence="14">The sequence shown here is derived from an EMBL/GenBank/DDBJ whole genome shotgun (WGS) entry which is preliminary data.</text>
</comment>